<dbReference type="GO" id="GO:0034518">
    <property type="term" value="C:RNA cap binding complex"/>
    <property type="evidence" value="ECO:0007669"/>
    <property type="project" value="TreeGrafter"/>
</dbReference>
<protein>
    <recommendedName>
        <fullName evidence="3">K Homology domain-containing protein</fullName>
    </recommendedName>
</protein>
<keyword evidence="5" id="KW-1185">Reference proteome</keyword>
<dbReference type="PANTHER" id="PTHR20849:SF2">
    <property type="entry name" value="EUKARYOTIC TRANSLATION INITIATION FACTOR 4E-BINDING PROTEIN MEXTLI"/>
    <property type="match status" value="1"/>
</dbReference>
<dbReference type="Pfam" id="PF00013">
    <property type="entry name" value="KH_1"/>
    <property type="match status" value="1"/>
</dbReference>
<evidence type="ECO:0000256" key="2">
    <source>
        <dbReference type="SAM" id="MobiDB-lite"/>
    </source>
</evidence>
<dbReference type="InterPro" id="IPR040160">
    <property type="entry name" value="Mxt"/>
</dbReference>
<dbReference type="SMART" id="SM00322">
    <property type="entry name" value="KH"/>
    <property type="match status" value="1"/>
</dbReference>
<dbReference type="InterPro" id="IPR004087">
    <property type="entry name" value="KH_dom"/>
</dbReference>
<dbReference type="CDD" id="cd22454">
    <property type="entry name" value="KH-I_Mextli_like"/>
    <property type="match status" value="1"/>
</dbReference>
<sequence>MSTHKLVRSLSTRAVKKVEKPKPMKNTLLKCPDSPQSTTTLEEIMALINSVSQSVVQKNASQDKELLSLTTSLMAKMKMYGSRLEECFEAQLDRAFINFRNGAKGDSIQDHAVKLNLLHLIELRAMQWQTNVAMNNYYTKGSSVHDASDIMDPSVSSTYFPQNLMLAPGEVIKSSGKFTSPTKLPGKNYCKDEIVIRNADSGKVMGIKGRRVHMIEELSETVISFQRVNPGAKERLVQITGPEEDKIMFAKQLIEETIKRNASPIREVEKEVGSNSSLNSSISEDVSNIGPEDYTFSICQGDKRVMILKGQDLELLKNAKVLLEQYLPKKSGGPQNIHKAQLFLNDDLDPDFVNSASSTLIDESVNAINNAVLQEALYVNSTKEVFPNNIHENETKNVQTSSVNRSHSFKGMEFKEYDSPPRRNAKEKTEELLKNVENSSQKSKDSPEKEVSLGYEGNDKEVSPKEKEVPLKPKAPCIEYTKHFLMDCSSSKASLKYPADWEKICAQFPNITKENPVYFDAAAYTKRRNDYIEQCHELASNCTLLETEN</sequence>
<feature type="compositionally biased region" description="Basic and acidic residues" evidence="2">
    <location>
        <begin position="410"/>
        <end position="434"/>
    </location>
</feature>
<keyword evidence="1" id="KW-0694">RNA-binding</keyword>
<dbReference type="Gene3D" id="3.30.1370.10">
    <property type="entry name" value="K Homology domain, type 1"/>
    <property type="match status" value="1"/>
</dbReference>
<dbReference type="Proteomes" id="UP000494040">
    <property type="component" value="Unassembled WGS sequence"/>
</dbReference>
<reference evidence="4" key="1">
    <citation type="submission" date="2022-01" db="UniProtKB">
        <authorList>
            <consortium name="EnsemblMetazoa"/>
        </authorList>
    </citation>
    <scope>IDENTIFICATION</scope>
</reference>
<evidence type="ECO:0000313" key="5">
    <source>
        <dbReference type="Proteomes" id="UP000494040"/>
    </source>
</evidence>
<dbReference type="CTD" id="33686"/>
<evidence type="ECO:0000313" key="4">
    <source>
        <dbReference type="EnsemblMetazoa" id="XP_014247648.1"/>
    </source>
</evidence>
<dbReference type="GO" id="GO:0045727">
    <property type="term" value="P:positive regulation of translation"/>
    <property type="evidence" value="ECO:0007669"/>
    <property type="project" value="InterPro"/>
</dbReference>
<feature type="region of interest" description="Disordered" evidence="2">
    <location>
        <begin position="397"/>
        <end position="468"/>
    </location>
</feature>
<dbReference type="GO" id="GO:0003723">
    <property type="term" value="F:RNA binding"/>
    <property type="evidence" value="ECO:0007669"/>
    <property type="project" value="UniProtKB-UniRule"/>
</dbReference>
<dbReference type="RefSeq" id="XP_014247648.1">
    <property type="nucleotide sequence ID" value="XM_014392162.2"/>
</dbReference>
<dbReference type="GeneID" id="106665626"/>
<dbReference type="InterPro" id="IPR004088">
    <property type="entry name" value="KH_dom_type_1"/>
</dbReference>
<feature type="domain" description="K Homology" evidence="3">
    <location>
        <begin position="188"/>
        <end position="259"/>
    </location>
</feature>
<dbReference type="PANTHER" id="PTHR20849">
    <property type="entry name" value="EUKARYOTIC TRANSLATION INITIATION FACTOR 4E-BINDING PROTEIN MEXTLI"/>
    <property type="match status" value="1"/>
</dbReference>
<dbReference type="InterPro" id="IPR036612">
    <property type="entry name" value="KH_dom_type_1_sf"/>
</dbReference>
<dbReference type="GO" id="GO:0003743">
    <property type="term" value="F:translation initiation factor activity"/>
    <property type="evidence" value="ECO:0007669"/>
    <property type="project" value="TreeGrafter"/>
</dbReference>
<dbReference type="GO" id="GO:1901190">
    <property type="term" value="P:regulation of formation of translation initiation ternary complex"/>
    <property type="evidence" value="ECO:0007669"/>
    <property type="project" value="TreeGrafter"/>
</dbReference>
<organism evidence="4 5">
    <name type="scientific">Cimex lectularius</name>
    <name type="common">Bed bug</name>
    <name type="synonym">Acanthia lectularia</name>
    <dbReference type="NCBI Taxonomy" id="79782"/>
    <lineage>
        <taxon>Eukaryota</taxon>
        <taxon>Metazoa</taxon>
        <taxon>Ecdysozoa</taxon>
        <taxon>Arthropoda</taxon>
        <taxon>Hexapoda</taxon>
        <taxon>Insecta</taxon>
        <taxon>Pterygota</taxon>
        <taxon>Neoptera</taxon>
        <taxon>Paraneoptera</taxon>
        <taxon>Hemiptera</taxon>
        <taxon>Heteroptera</taxon>
        <taxon>Panheteroptera</taxon>
        <taxon>Cimicomorpha</taxon>
        <taxon>Cimicidae</taxon>
        <taxon>Cimex</taxon>
    </lineage>
</organism>
<evidence type="ECO:0000259" key="3">
    <source>
        <dbReference type="SMART" id="SM00322"/>
    </source>
</evidence>
<dbReference type="Gene3D" id="1.25.40.180">
    <property type="match status" value="1"/>
</dbReference>
<dbReference type="SUPFAM" id="SSF54791">
    <property type="entry name" value="Eukaryotic type KH-domain (KH-domain type I)"/>
    <property type="match status" value="1"/>
</dbReference>
<name>A0A8I6TFX0_CIMLE</name>
<dbReference type="OrthoDB" id="6357832at2759"/>
<evidence type="ECO:0000256" key="1">
    <source>
        <dbReference type="PROSITE-ProRule" id="PRU00117"/>
    </source>
</evidence>
<dbReference type="GO" id="GO:0008190">
    <property type="term" value="F:eukaryotic initiation factor 4E binding"/>
    <property type="evidence" value="ECO:0007669"/>
    <property type="project" value="InterPro"/>
</dbReference>
<accession>A0A8I6TFX0</accession>
<dbReference type="GO" id="GO:0005737">
    <property type="term" value="C:cytoplasm"/>
    <property type="evidence" value="ECO:0007669"/>
    <property type="project" value="TreeGrafter"/>
</dbReference>
<dbReference type="PROSITE" id="PS50084">
    <property type="entry name" value="KH_TYPE_1"/>
    <property type="match status" value="1"/>
</dbReference>
<dbReference type="AlphaFoldDB" id="A0A8I6TFX0"/>
<feature type="compositionally biased region" description="Basic and acidic residues" evidence="2">
    <location>
        <begin position="442"/>
        <end position="468"/>
    </location>
</feature>
<proteinExistence type="predicted"/>
<feature type="compositionally biased region" description="Polar residues" evidence="2">
    <location>
        <begin position="397"/>
        <end position="406"/>
    </location>
</feature>
<dbReference type="EnsemblMetazoa" id="XM_014392162.2">
    <property type="protein sequence ID" value="XP_014247648.1"/>
    <property type="gene ID" value="LOC106665626"/>
</dbReference>
<dbReference type="FunFam" id="3.30.1370.10:FF:000072">
    <property type="entry name" value="Uncharacterized protein, isoform A"/>
    <property type="match status" value="1"/>
</dbReference>